<sequence>MSFFRFPSDFVFWIRLDDEIHKNIKSMVLPKIKENESDIPYKDGFKTSYHPHQEYRSKQNKFLTDNEYLLNNIVWKPLDLMFSKHNENREQVKIDFYEKSMVSEGWFNIYNKGDTCKPHDHYKRFPYSHNGELFFSSFAVVYILEDKNDASSLEFSRFDPTSYMNEEHIIFNTANEKTIQEGTVMIFPANLIHAVNAVKLDGRITIAYNIDSKFTKYRTQYT</sequence>
<accession>A0A6C0JZ09</accession>
<dbReference type="AlphaFoldDB" id="A0A6C0JZ09"/>
<evidence type="ECO:0008006" key="2">
    <source>
        <dbReference type="Google" id="ProtNLM"/>
    </source>
</evidence>
<proteinExistence type="predicted"/>
<evidence type="ECO:0000313" key="1">
    <source>
        <dbReference type="EMBL" id="QHU09014.1"/>
    </source>
</evidence>
<reference evidence="1" key="1">
    <citation type="journal article" date="2020" name="Nature">
        <title>Giant virus diversity and host interactions through global metagenomics.</title>
        <authorList>
            <person name="Schulz F."/>
            <person name="Roux S."/>
            <person name="Paez-Espino D."/>
            <person name="Jungbluth S."/>
            <person name="Walsh D.A."/>
            <person name="Denef V.J."/>
            <person name="McMahon K.D."/>
            <person name="Konstantinidis K.T."/>
            <person name="Eloe-Fadrosh E.A."/>
            <person name="Kyrpides N.C."/>
            <person name="Woyke T."/>
        </authorList>
    </citation>
    <scope>NUCLEOTIDE SEQUENCE</scope>
    <source>
        <strain evidence="1">GVMAG-S-1064190-84</strain>
    </source>
</reference>
<name>A0A6C0JZ09_9ZZZZ</name>
<protein>
    <recommendedName>
        <fullName evidence="2">Fe2OG dioxygenase domain-containing protein</fullName>
    </recommendedName>
</protein>
<dbReference type="EMBL" id="MN740701">
    <property type="protein sequence ID" value="QHU09014.1"/>
    <property type="molecule type" value="Genomic_DNA"/>
</dbReference>
<organism evidence="1">
    <name type="scientific">viral metagenome</name>
    <dbReference type="NCBI Taxonomy" id="1070528"/>
    <lineage>
        <taxon>unclassified sequences</taxon>
        <taxon>metagenomes</taxon>
        <taxon>organismal metagenomes</taxon>
    </lineage>
</organism>
<dbReference type="Gene3D" id="2.60.120.620">
    <property type="entry name" value="q2cbj1_9rhob like domain"/>
    <property type="match status" value="1"/>
</dbReference>